<comment type="cofactor">
    <cofactor evidence="1 6">
        <name>FAD</name>
        <dbReference type="ChEBI" id="CHEBI:57692"/>
    </cofactor>
</comment>
<gene>
    <name evidence="8" type="ORF">AJ79_03785</name>
</gene>
<protein>
    <recommendedName>
        <fullName evidence="6">Amine oxidase</fullName>
        <ecNumber evidence="6">1.4.3.-</ecNumber>
    </recommendedName>
</protein>
<dbReference type="InterPro" id="IPR001613">
    <property type="entry name" value="Flavin_amine_oxidase"/>
</dbReference>
<reference evidence="8 9" key="1">
    <citation type="submission" date="2017-10" db="EMBL/GenBank/DDBJ databases">
        <title>Comparative genomics in systemic dimorphic fungi from Ajellomycetaceae.</title>
        <authorList>
            <person name="Munoz J.F."/>
            <person name="Mcewen J.G."/>
            <person name="Clay O.K."/>
            <person name="Cuomo C.A."/>
        </authorList>
    </citation>
    <scope>NUCLEOTIDE SEQUENCE [LARGE SCALE GENOMIC DNA]</scope>
    <source>
        <strain evidence="8 9">UAMH5409</strain>
    </source>
</reference>
<dbReference type="Gene3D" id="3.50.50.60">
    <property type="entry name" value="FAD/NAD(P)-binding domain"/>
    <property type="match status" value="1"/>
</dbReference>
<evidence type="ECO:0000259" key="7">
    <source>
        <dbReference type="Pfam" id="PF01593"/>
    </source>
</evidence>
<dbReference type="AlphaFoldDB" id="A0A2B7XXL8"/>
<name>A0A2B7XXL8_9EURO</name>
<organism evidence="8 9">
    <name type="scientific">Helicocarpus griseus UAMH5409</name>
    <dbReference type="NCBI Taxonomy" id="1447875"/>
    <lineage>
        <taxon>Eukaryota</taxon>
        <taxon>Fungi</taxon>
        <taxon>Dikarya</taxon>
        <taxon>Ascomycota</taxon>
        <taxon>Pezizomycotina</taxon>
        <taxon>Eurotiomycetes</taxon>
        <taxon>Eurotiomycetidae</taxon>
        <taxon>Onygenales</taxon>
        <taxon>Ajellomycetaceae</taxon>
        <taxon>Helicocarpus</taxon>
    </lineage>
</organism>
<dbReference type="InterPro" id="IPR050703">
    <property type="entry name" value="Flavin_MAO"/>
</dbReference>
<comment type="caution">
    <text evidence="8">The sequence shown here is derived from an EMBL/GenBank/DDBJ whole genome shotgun (WGS) entry which is preliminary data.</text>
</comment>
<comment type="catalytic activity">
    <reaction evidence="4">
        <text>a secondary aliphatic amine + O2 + H2O = a primary amine + an aldehyde + H2O2</text>
        <dbReference type="Rhea" id="RHEA:26414"/>
        <dbReference type="ChEBI" id="CHEBI:15377"/>
        <dbReference type="ChEBI" id="CHEBI:15379"/>
        <dbReference type="ChEBI" id="CHEBI:16240"/>
        <dbReference type="ChEBI" id="CHEBI:17478"/>
        <dbReference type="ChEBI" id="CHEBI:58855"/>
        <dbReference type="ChEBI" id="CHEBI:65296"/>
        <dbReference type="EC" id="1.4.3.4"/>
    </reaction>
</comment>
<sequence>MAHTYDALIIGAGLSGLQTALSLHQAGLSVCVLEARDRVGGKTCTAHLETGGCVELGAAWINDTNQRRMYAYARKFNLELMEQNVQGDGLMHGYMGNGDVIRFPYGQTPPFGSADDVKDLERIRDLIHELSVRGHHTLAAGRPDPYIVKELDKVTLDAFVRNQGGSECTVKMVNLWAQVMLGLDSDEISAASFVDYCARGGGLMQMRSDTKDGGQYLKFRNGTQSVALNIAKLLPPGTIRLSTPVIQIVDNGHSVQAVGTSPYSNITTYTARKLILSIPTPLYKNITFSPPLPAEKAAASNGTKLGFYSKVIAVYRRPWWTTKNLCGLILSYNGPVVVARDTSYPPEGQYSLTCFVNGSLGRKWSTLPPFERQMQVLRQLRDITGEEEAMQPITVLERQWTSEQWSLGAVCPVSAPGVMSSVGHLWPAPVGNVHFVGTEFAREWKGYMEGAVCSGEDGAREVLDALRMGKEKL</sequence>
<dbReference type="GO" id="GO:0097621">
    <property type="term" value="F:monoamine oxidase activity"/>
    <property type="evidence" value="ECO:0007669"/>
    <property type="project" value="UniProtKB-EC"/>
</dbReference>
<dbReference type="Gene3D" id="3.90.660.10">
    <property type="match status" value="1"/>
</dbReference>
<feature type="binding site" evidence="5">
    <location>
        <position position="439"/>
    </location>
    <ligand>
        <name>FAD</name>
        <dbReference type="ChEBI" id="CHEBI:57692"/>
    </ligand>
</feature>
<dbReference type="SUPFAM" id="SSF54373">
    <property type="entry name" value="FAD-linked reductases, C-terminal domain"/>
    <property type="match status" value="1"/>
</dbReference>
<accession>A0A2B7XXL8</accession>
<feature type="binding site" evidence="5">
    <location>
        <position position="245"/>
    </location>
    <ligand>
        <name>FAD</name>
        <dbReference type="ChEBI" id="CHEBI:57692"/>
    </ligand>
</feature>
<dbReference type="OrthoDB" id="7777654at2759"/>
<dbReference type="STRING" id="1447875.A0A2B7XXL8"/>
<evidence type="ECO:0000256" key="4">
    <source>
        <dbReference type="ARBA" id="ARBA00048448"/>
    </source>
</evidence>
<evidence type="ECO:0000256" key="5">
    <source>
        <dbReference type="PIRSR" id="PIRSR601613-1"/>
    </source>
</evidence>
<evidence type="ECO:0000256" key="2">
    <source>
        <dbReference type="ARBA" id="ARBA00005995"/>
    </source>
</evidence>
<keyword evidence="3 6" id="KW-0560">Oxidoreductase</keyword>
<dbReference type="Gene3D" id="1.10.405.10">
    <property type="entry name" value="Guanine Nucleotide Dissociation Inhibitor, domain 1"/>
    <property type="match status" value="1"/>
</dbReference>
<keyword evidence="9" id="KW-1185">Reference proteome</keyword>
<dbReference type="InterPro" id="IPR036188">
    <property type="entry name" value="FAD/NAD-bd_sf"/>
</dbReference>
<keyword evidence="6" id="KW-0285">Flavoprotein</keyword>
<evidence type="ECO:0000256" key="6">
    <source>
        <dbReference type="RuleBase" id="RU362067"/>
    </source>
</evidence>
<dbReference type="InterPro" id="IPR002937">
    <property type="entry name" value="Amino_oxidase"/>
</dbReference>
<evidence type="ECO:0000256" key="3">
    <source>
        <dbReference type="ARBA" id="ARBA00023002"/>
    </source>
</evidence>
<dbReference type="Pfam" id="PF01593">
    <property type="entry name" value="Amino_oxidase"/>
    <property type="match status" value="1"/>
</dbReference>
<feature type="binding site" evidence="5">
    <location>
        <position position="355"/>
    </location>
    <ligand>
        <name>substrate</name>
    </ligand>
</feature>
<keyword evidence="6" id="KW-0274">FAD</keyword>
<evidence type="ECO:0000256" key="1">
    <source>
        <dbReference type="ARBA" id="ARBA00001974"/>
    </source>
</evidence>
<evidence type="ECO:0000313" key="9">
    <source>
        <dbReference type="Proteomes" id="UP000223968"/>
    </source>
</evidence>
<feature type="binding site" evidence="5">
    <location>
        <position position="15"/>
    </location>
    <ligand>
        <name>FAD</name>
        <dbReference type="ChEBI" id="CHEBI:57692"/>
    </ligand>
</feature>
<dbReference type="PRINTS" id="PR00757">
    <property type="entry name" value="AMINEOXDASEF"/>
</dbReference>
<feature type="domain" description="Amine oxidase" evidence="7">
    <location>
        <begin position="14"/>
        <end position="463"/>
    </location>
</feature>
<dbReference type="Proteomes" id="UP000223968">
    <property type="component" value="Unassembled WGS sequence"/>
</dbReference>
<dbReference type="PANTHER" id="PTHR43563:SF14">
    <property type="entry name" value="AMINE OXIDASE"/>
    <property type="match status" value="1"/>
</dbReference>
<dbReference type="PANTHER" id="PTHR43563">
    <property type="entry name" value="AMINE OXIDASE"/>
    <property type="match status" value="1"/>
</dbReference>
<dbReference type="SUPFAM" id="SSF51905">
    <property type="entry name" value="FAD/NAD(P)-binding domain"/>
    <property type="match status" value="1"/>
</dbReference>
<evidence type="ECO:0000313" key="8">
    <source>
        <dbReference type="EMBL" id="PGH13227.1"/>
    </source>
</evidence>
<dbReference type="EMBL" id="PDNB01000048">
    <property type="protein sequence ID" value="PGH13227.1"/>
    <property type="molecule type" value="Genomic_DNA"/>
</dbReference>
<comment type="similarity">
    <text evidence="2 6">Belongs to the flavin monoamine oxidase family.</text>
</comment>
<proteinExistence type="inferred from homology"/>
<feature type="binding site" evidence="5">
    <location>
        <begin position="34"/>
        <end position="35"/>
    </location>
    <ligand>
        <name>FAD</name>
        <dbReference type="ChEBI" id="CHEBI:57692"/>
    </ligand>
</feature>
<dbReference type="EC" id="1.4.3.-" evidence="6"/>